<dbReference type="Pfam" id="PF01790">
    <property type="entry name" value="LGT"/>
    <property type="match status" value="1"/>
</dbReference>
<keyword evidence="6 7" id="KW-0472">Membrane</keyword>
<keyword evidence="10" id="KW-1185">Reference proteome</keyword>
<dbReference type="GO" id="GO:0008961">
    <property type="term" value="F:phosphatidylglycerol-prolipoprotein diacylglyceryl transferase activity"/>
    <property type="evidence" value="ECO:0007669"/>
    <property type="project" value="UniProtKB-EC"/>
</dbReference>
<name>A0ABT2H2T6_9MICO</name>
<reference evidence="9" key="1">
    <citation type="submission" date="2022-08" db="EMBL/GenBank/DDBJ databases">
        <authorList>
            <person name="Deng Y."/>
            <person name="Han X.-F."/>
            <person name="Zhang Y.-Q."/>
        </authorList>
    </citation>
    <scope>NUCLEOTIDE SEQUENCE</scope>
    <source>
        <strain evidence="9">CPCC 203386</strain>
    </source>
</reference>
<comment type="caution">
    <text evidence="9">The sequence shown here is derived from an EMBL/GenBank/DDBJ whole genome shotgun (WGS) entry which is preliminary data.</text>
</comment>
<keyword evidence="2 7" id="KW-1003">Cell membrane</keyword>
<comment type="similarity">
    <text evidence="1 7">Belongs to the Lgt family.</text>
</comment>
<evidence type="ECO:0000256" key="1">
    <source>
        <dbReference type="ARBA" id="ARBA00007150"/>
    </source>
</evidence>
<keyword evidence="3 7" id="KW-0808">Transferase</keyword>
<comment type="catalytic activity">
    <reaction evidence="7">
        <text>L-cysteinyl-[prolipoprotein] + a 1,2-diacyl-sn-glycero-3-phospho-(1'-sn-glycerol) = an S-1,2-diacyl-sn-glyceryl-L-cysteinyl-[prolipoprotein] + sn-glycerol 1-phosphate + H(+)</text>
        <dbReference type="Rhea" id="RHEA:56712"/>
        <dbReference type="Rhea" id="RHEA-COMP:14679"/>
        <dbReference type="Rhea" id="RHEA-COMP:14680"/>
        <dbReference type="ChEBI" id="CHEBI:15378"/>
        <dbReference type="ChEBI" id="CHEBI:29950"/>
        <dbReference type="ChEBI" id="CHEBI:57685"/>
        <dbReference type="ChEBI" id="CHEBI:64716"/>
        <dbReference type="ChEBI" id="CHEBI:140658"/>
        <dbReference type="EC" id="2.5.1.145"/>
    </reaction>
</comment>
<evidence type="ECO:0000256" key="2">
    <source>
        <dbReference type="ARBA" id="ARBA00022475"/>
    </source>
</evidence>
<dbReference type="PROSITE" id="PS01311">
    <property type="entry name" value="LGT"/>
    <property type="match status" value="1"/>
</dbReference>
<feature type="compositionally biased region" description="Low complexity" evidence="8">
    <location>
        <begin position="297"/>
        <end position="309"/>
    </location>
</feature>
<dbReference type="PANTHER" id="PTHR30589:SF0">
    <property type="entry name" value="PHOSPHATIDYLGLYCEROL--PROLIPOPROTEIN DIACYLGLYCERYL TRANSFERASE"/>
    <property type="match status" value="1"/>
</dbReference>
<dbReference type="NCBIfam" id="TIGR00544">
    <property type="entry name" value="lgt"/>
    <property type="match status" value="1"/>
</dbReference>
<accession>A0ABT2H2T6</accession>
<feature type="transmembrane region" description="Helical" evidence="7">
    <location>
        <begin position="93"/>
        <end position="117"/>
    </location>
</feature>
<evidence type="ECO:0000256" key="5">
    <source>
        <dbReference type="ARBA" id="ARBA00022989"/>
    </source>
</evidence>
<keyword evidence="5 7" id="KW-1133">Transmembrane helix</keyword>
<keyword evidence="4 7" id="KW-0812">Transmembrane</keyword>
<feature type="transmembrane region" description="Helical" evidence="7">
    <location>
        <begin position="185"/>
        <end position="203"/>
    </location>
</feature>
<feature type="transmembrane region" description="Helical" evidence="7">
    <location>
        <begin position="124"/>
        <end position="142"/>
    </location>
</feature>
<feature type="transmembrane region" description="Helical" evidence="7">
    <location>
        <begin position="246"/>
        <end position="264"/>
    </location>
</feature>
<proteinExistence type="inferred from homology"/>
<protein>
    <recommendedName>
        <fullName evidence="7">Phosphatidylglycerol--prolipoprotein diacylglyceryl transferase</fullName>
        <ecNumber evidence="7">2.5.1.145</ecNumber>
    </recommendedName>
</protein>
<dbReference type="Proteomes" id="UP001165586">
    <property type="component" value="Unassembled WGS sequence"/>
</dbReference>
<feature type="binding site" evidence="7">
    <location>
        <position position="143"/>
    </location>
    <ligand>
        <name>a 1,2-diacyl-sn-glycero-3-phospho-(1'-sn-glycerol)</name>
        <dbReference type="ChEBI" id="CHEBI:64716"/>
    </ligand>
</feature>
<dbReference type="EC" id="2.5.1.145" evidence="7"/>
<comment type="pathway">
    <text evidence="7">Protein modification; lipoprotein biosynthesis (diacylglyceryl transfer).</text>
</comment>
<feature type="transmembrane region" description="Helical" evidence="7">
    <location>
        <begin position="215"/>
        <end position="234"/>
    </location>
</feature>
<dbReference type="PANTHER" id="PTHR30589">
    <property type="entry name" value="PROLIPOPROTEIN DIACYLGLYCERYL TRANSFERASE"/>
    <property type="match status" value="1"/>
</dbReference>
<gene>
    <name evidence="7 9" type="primary">lgt</name>
    <name evidence="9" type="ORF">N1032_10805</name>
</gene>
<organism evidence="9 10">
    <name type="scientific">Herbiconiux daphne</name>
    <dbReference type="NCBI Taxonomy" id="2970914"/>
    <lineage>
        <taxon>Bacteria</taxon>
        <taxon>Bacillati</taxon>
        <taxon>Actinomycetota</taxon>
        <taxon>Actinomycetes</taxon>
        <taxon>Micrococcales</taxon>
        <taxon>Microbacteriaceae</taxon>
        <taxon>Herbiconiux</taxon>
    </lineage>
</organism>
<evidence type="ECO:0000256" key="6">
    <source>
        <dbReference type="ARBA" id="ARBA00023136"/>
    </source>
</evidence>
<dbReference type="InterPro" id="IPR001640">
    <property type="entry name" value="Lgt"/>
</dbReference>
<evidence type="ECO:0000313" key="9">
    <source>
        <dbReference type="EMBL" id="MCS5734225.1"/>
    </source>
</evidence>
<evidence type="ECO:0000256" key="4">
    <source>
        <dbReference type="ARBA" id="ARBA00022692"/>
    </source>
</evidence>
<evidence type="ECO:0000256" key="7">
    <source>
        <dbReference type="HAMAP-Rule" id="MF_01147"/>
    </source>
</evidence>
<evidence type="ECO:0000256" key="8">
    <source>
        <dbReference type="SAM" id="MobiDB-lite"/>
    </source>
</evidence>
<comment type="function">
    <text evidence="7">Catalyzes the transfer of the diacylglyceryl group from phosphatidylglycerol to the sulfhydryl group of the N-terminal cysteine of a prolipoprotein, the first step in the formation of mature lipoproteins.</text>
</comment>
<evidence type="ECO:0000256" key="3">
    <source>
        <dbReference type="ARBA" id="ARBA00022679"/>
    </source>
</evidence>
<dbReference type="EMBL" id="JANLCJ010000003">
    <property type="protein sequence ID" value="MCS5734225.1"/>
    <property type="molecule type" value="Genomic_DNA"/>
</dbReference>
<evidence type="ECO:0000313" key="10">
    <source>
        <dbReference type="Proteomes" id="UP001165586"/>
    </source>
</evidence>
<sequence length="339" mass="36136">MSPLSIPSPDPAFQQFPVGPLTIHIYALFILAGIIVAMLLVNRRLTRRGGEPGVVIDIVLWAVPLGIIGARFYHVFTHVGDYFYPGANLWNVFAIWDGGNALYGSLIGGALGAFIGCRITGIRLWSFADALAPAMLVAQAIGRVGNYFNHELFGLPTTLPWGLEIESTNAKFPVGLPDGTLFHPLFLYEIIWNLVGVALLLLVERRFALRWGKLFALYLVWYGLGRSWLEAIRIDPSSDGFLGIPANIWASFAAIALGIVLFVVQSRRHPGVEVSVYRAGRGPKGKARSDEADGTDGTDSAAGPDSDSGSGEGPGGGVWTDDELAASGTPAGGASRSGS</sequence>
<comment type="subcellular location">
    <subcellularLocation>
        <location evidence="7">Cell membrane</location>
        <topology evidence="7">Multi-pass membrane protein</topology>
    </subcellularLocation>
</comment>
<feature type="transmembrane region" description="Helical" evidence="7">
    <location>
        <begin position="23"/>
        <end position="42"/>
    </location>
</feature>
<feature type="transmembrane region" description="Helical" evidence="7">
    <location>
        <begin position="54"/>
        <end position="73"/>
    </location>
</feature>
<dbReference type="HAMAP" id="MF_01147">
    <property type="entry name" value="Lgt"/>
    <property type="match status" value="1"/>
</dbReference>
<feature type="region of interest" description="Disordered" evidence="8">
    <location>
        <begin position="280"/>
        <end position="339"/>
    </location>
</feature>